<feature type="transmembrane region" description="Helical" evidence="7">
    <location>
        <begin position="76"/>
        <end position="94"/>
    </location>
</feature>
<keyword evidence="6 7" id="KW-0472">Membrane</keyword>
<dbReference type="GO" id="GO:0005886">
    <property type="term" value="C:plasma membrane"/>
    <property type="evidence" value="ECO:0007669"/>
    <property type="project" value="UniProtKB-SubCell"/>
</dbReference>
<evidence type="ECO:0000256" key="3">
    <source>
        <dbReference type="ARBA" id="ARBA00022475"/>
    </source>
</evidence>
<evidence type="ECO:0000256" key="4">
    <source>
        <dbReference type="ARBA" id="ARBA00022692"/>
    </source>
</evidence>
<comment type="subcellular location">
    <subcellularLocation>
        <location evidence="1">Cell membrane</location>
        <topology evidence="1">Multi-pass membrane protein</topology>
    </subcellularLocation>
</comment>
<dbReference type="Proteomes" id="UP000469424">
    <property type="component" value="Unassembled WGS sequence"/>
</dbReference>
<evidence type="ECO:0000256" key="6">
    <source>
        <dbReference type="ARBA" id="ARBA00023136"/>
    </source>
</evidence>
<dbReference type="PANTHER" id="PTHR43663:SF1">
    <property type="entry name" value="CHROMATE TRANSPORTER"/>
    <property type="match status" value="1"/>
</dbReference>
<evidence type="ECO:0000313" key="8">
    <source>
        <dbReference type="EMBL" id="MST70367.1"/>
    </source>
</evidence>
<proteinExistence type="inferred from homology"/>
<feature type="transmembrane region" description="Helical" evidence="7">
    <location>
        <begin position="115"/>
        <end position="133"/>
    </location>
</feature>
<evidence type="ECO:0000313" key="9">
    <source>
        <dbReference type="Proteomes" id="UP000469424"/>
    </source>
</evidence>
<evidence type="ECO:0000256" key="5">
    <source>
        <dbReference type="ARBA" id="ARBA00022989"/>
    </source>
</evidence>
<dbReference type="AlphaFoldDB" id="A0A6N7X401"/>
<keyword evidence="9" id="KW-1185">Reference proteome</keyword>
<sequence length="192" mass="19832">MIFAKLFWAFFKIGAVGFGGGMAIVGMIYDTIRGFVSMTPSQYADIVAIAQVTPGPVAVNTATYVGYQTAGMPGSLVATLGVATPAFILVAIVASMIDRYKQSRIVQGALEGIRPATVGMIFTAALTICRPAVEAEHPLGGSISAISGILPGHIDGIAILMCAATVLLIKKFHVNAIYVLLIMGCIGAVVGV</sequence>
<comment type="similarity">
    <text evidence="2">Belongs to the chromate ion transporter (CHR) (TC 2.A.51) family.</text>
</comment>
<name>A0A6N7X401_9FIRM</name>
<feature type="transmembrane region" description="Helical" evidence="7">
    <location>
        <begin position="175"/>
        <end position="191"/>
    </location>
</feature>
<keyword evidence="4 7" id="KW-0812">Transmembrane</keyword>
<dbReference type="RefSeq" id="WP_154553925.1">
    <property type="nucleotide sequence ID" value="NZ_JAQXUZ010000018.1"/>
</dbReference>
<comment type="caution">
    <text evidence="8">The sequence shown here is derived from an EMBL/GenBank/DDBJ whole genome shotgun (WGS) entry which is preliminary data.</text>
</comment>
<dbReference type="GO" id="GO:0015109">
    <property type="term" value="F:chromate transmembrane transporter activity"/>
    <property type="evidence" value="ECO:0007669"/>
    <property type="project" value="InterPro"/>
</dbReference>
<dbReference type="PANTHER" id="PTHR43663">
    <property type="entry name" value="CHROMATE TRANSPORT PROTEIN-RELATED"/>
    <property type="match status" value="1"/>
</dbReference>
<evidence type="ECO:0000256" key="1">
    <source>
        <dbReference type="ARBA" id="ARBA00004651"/>
    </source>
</evidence>
<organism evidence="8 9">
    <name type="scientific">Mogibacterium kristiansenii</name>
    <dbReference type="NCBI Taxonomy" id="2606708"/>
    <lineage>
        <taxon>Bacteria</taxon>
        <taxon>Bacillati</taxon>
        <taxon>Bacillota</taxon>
        <taxon>Clostridia</taxon>
        <taxon>Peptostreptococcales</taxon>
        <taxon>Anaerovoracaceae</taxon>
        <taxon>Mogibacterium</taxon>
    </lineage>
</organism>
<gene>
    <name evidence="8" type="ORF">FYJ65_03265</name>
</gene>
<keyword evidence="3" id="KW-1003">Cell membrane</keyword>
<reference evidence="8 9" key="1">
    <citation type="submission" date="2019-08" db="EMBL/GenBank/DDBJ databases">
        <title>In-depth cultivation of the pig gut microbiome towards novel bacterial diversity and tailored functional studies.</title>
        <authorList>
            <person name="Wylensek D."/>
            <person name="Hitch T.C.A."/>
            <person name="Clavel T."/>
        </authorList>
    </citation>
    <scope>NUCLEOTIDE SEQUENCE [LARGE SCALE GENOMIC DNA]</scope>
    <source>
        <strain evidence="8 9">WCA-MUC-591-APC-4B</strain>
    </source>
</reference>
<protein>
    <submittedName>
        <fullName evidence="8">Chromate transporter</fullName>
    </submittedName>
</protein>
<keyword evidence="5 7" id="KW-1133">Transmembrane helix</keyword>
<evidence type="ECO:0000256" key="7">
    <source>
        <dbReference type="SAM" id="Phobius"/>
    </source>
</evidence>
<dbReference type="InterPro" id="IPR003370">
    <property type="entry name" value="Chromate_transpt"/>
</dbReference>
<evidence type="ECO:0000256" key="2">
    <source>
        <dbReference type="ARBA" id="ARBA00005262"/>
    </source>
</evidence>
<dbReference type="Pfam" id="PF02417">
    <property type="entry name" value="Chromate_transp"/>
    <property type="match status" value="1"/>
</dbReference>
<accession>A0A6N7X401</accession>
<dbReference type="InterPro" id="IPR052518">
    <property type="entry name" value="CHR_Transporter"/>
</dbReference>
<dbReference type="EMBL" id="VUNA01000004">
    <property type="protein sequence ID" value="MST70367.1"/>
    <property type="molecule type" value="Genomic_DNA"/>
</dbReference>
<feature type="transmembrane region" description="Helical" evidence="7">
    <location>
        <begin position="7"/>
        <end position="29"/>
    </location>
</feature>
<feature type="transmembrane region" description="Helical" evidence="7">
    <location>
        <begin position="145"/>
        <end position="168"/>
    </location>
</feature>